<dbReference type="KEGG" id="bxe:Bxe_A0919"/>
<organism evidence="1 2">
    <name type="scientific">Paraburkholderia xenovorans (strain LB400)</name>
    <dbReference type="NCBI Taxonomy" id="266265"/>
    <lineage>
        <taxon>Bacteria</taxon>
        <taxon>Pseudomonadati</taxon>
        <taxon>Pseudomonadota</taxon>
        <taxon>Betaproteobacteria</taxon>
        <taxon>Burkholderiales</taxon>
        <taxon>Burkholderiaceae</taxon>
        <taxon>Paraburkholderia</taxon>
    </lineage>
</organism>
<gene>
    <name evidence="1" type="ORF">Bxe_A0919</name>
</gene>
<proteinExistence type="predicted"/>
<dbReference type="eggNOG" id="ENOG5031FMA">
    <property type="taxonomic scope" value="Bacteria"/>
</dbReference>
<dbReference type="AlphaFoldDB" id="Q13V63"/>
<protein>
    <submittedName>
        <fullName evidence="1">Uncharacterized protein</fullName>
    </submittedName>
</protein>
<evidence type="ECO:0000313" key="1">
    <source>
        <dbReference type="EMBL" id="ABE32026.1"/>
    </source>
</evidence>
<sequence length="92" mass="9989">MDNGRATTGAEDGSLLPSESCAMENAVYWKGRQVGIECAGRILWFSSAPQEVVAAYGTQRVEPARVEVRVEDTVVARNLFVTAQFDRPELGG</sequence>
<name>Q13V63_PARXL</name>
<reference evidence="1 2" key="1">
    <citation type="journal article" date="2006" name="Proc. Natl. Acad. Sci. U.S.A.">
        <title>Burkholderia xenovorans LB400 harbors a multi-replicon, 9.73-Mbp genome shaped for versatility.</title>
        <authorList>
            <person name="Chain P.S."/>
            <person name="Denef V.J."/>
            <person name="Konstantinidis K.T."/>
            <person name="Vergez L.M."/>
            <person name="Agullo L."/>
            <person name="Reyes V.L."/>
            <person name="Hauser L."/>
            <person name="Cordova M."/>
            <person name="Gomez L."/>
            <person name="Gonzalez M."/>
            <person name="Land M."/>
            <person name="Lao V."/>
            <person name="Larimer F."/>
            <person name="LiPuma J.J."/>
            <person name="Mahenthiralingam E."/>
            <person name="Malfatti S.A."/>
            <person name="Marx C.J."/>
            <person name="Parnell J.J."/>
            <person name="Ramette A."/>
            <person name="Richardson P."/>
            <person name="Seeger M."/>
            <person name="Smith D."/>
            <person name="Spilker T."/>
            <person name="Sul W.J."/>
            <person name="Tsoi T.V."/>
            <person name="Ulrich L.E."/>
            <person name="Zhulin I.B."/>
            <person name="Tiedje J.M."/>
        </authorList>
    </citation>
    <scope>NUCLEOTIDE SEQUENCE [LARGE SCALE GENOMIC DNA]</scope>
    <source>
        <strain evidence="1 2">LB400</strain>
    </source>
</reference>
<dbReference type="EMBL" id="CP000270">
    <property type="protein sequence ID" value="ABE32026.1"/>
    <property type="molecule type" value="Genomic_DNA"/>
</dbReference>
<accession>Q13V63</accession>
<keyword evidence="2" id="KW-1185">Reference proteome</keyword>
<evidence type="ECO:0000313" key="2">
    <source>
        <dbReference type="Proteomes" id="UP000001817"/>
    </source>
</evidence>
<dbReference type="Proteomes" id="UP000001817">
    <property type="component" value="Chromosome 1"/>
</dbReference>
<dbReference type="STRING" id="266265.Bxe_A0919"/>